<dbReference type="Proteomes" id="UP000008909">
    <property type="component" value="Unassembled WGS sequence"/>
</dbReference>
<reference key="2">
    <citation type="submission" date="2011-10" db="EMBL/GenBank/DDBJ databases">
        <title>The genome and transcriptome sequence of Clonorchis sinensis provide insights into the carcinogenic liver fluke.</title>
        <authorList>
            <person name="Wang X."/>
            <person name="Huang Y."/>
            <person name="Chen W."/>
            <person name="Liu H."/>
            <person name="Guo L."/>
            <person name="Chen Y."/>
            <person name="Luo F."/>
            <person name="Zhou W."/>
            <person name="Sun J."/>
            <person name="Mao Q."/>
            <person name="Liang P."/>
            <person name="Zhou C."/>
            <person name="Tian Y."/>
            <person name="Men J."/>
            <person name="Lv X."/>
            <person name="Huang L."/>
            <person name="Zhou J."/>
            <person name="Hu Y."/>
            <person name="Li R."/>
            <person name="Zhang F."/>
            <person name="Lei H."/>
            <person name="Li X."/>
            <person name="Hu X."/>
            <person name="Liang C."/>
            <person name="Xu J."/>
            <person name="Wu Z."/>
            <person name="Yu X."/>
        </authorList>
    </citation>
    <scope>NUCLEOTIDE SEQUENCE</scope>
    <source>
        <strain>Henan</strain>
    </source>
</reference>
<sequence length="974" mass="111590">MTQAAGWKTCGLTRGAFIIIVDSDKPIIVLSKALLRHTITTPDSVDLLSFLVFVVQQEVELVKSDEEPWYKTNTLVFTPIRFPREPKFPSTCQSLYVPTDTALPIINFTRLEETPECCLVLWRMELESYCRGTVHARGFKIRFRLVTFVDQTPSSFLLLGLWILLFHHVDPELFCSTAVHRLSEKPARYIHTLHSRGVADSIQYVLDESNIMATRWQLSFLTASGDPLSYTGEDGNSLLDFQRPNKWSTEVFSTAPLFEVNYYCKEIFAQCWESRMWHGATRPTQALDIRRKVTLIRSRRNIPASPEHNLMTYQASSERKRESEFEVRWTQKAREMKLIRATSPRKPPVNEIIKDQNGTTMLNKERLELWAEYFEQQLSAIELLVRMTSSPSGYQLDPSGIPRKFMKFAFADFWTCETIRRALEKLAYTKKRPSWHALRSRNVRPSSWTCRLVFRLHVSSSAHATFKYLIHLLFIKTSKDGIPSFLSGSLINLPSSNVTLIAHAEVVRRLPIPNNRTSHHLEVQATDQTTACPDWSECQPIWIEHLQLDASRPLTEFLARSCGTFYCPLYIQHATSLRNQVIWIHKLKCLVENRWWFAVSCSTTRNSNTLAKSVVLQAPRSHCVPYQTTFATYHTISNVYNVVICPSFLCAFGIFVRLHLILVVVATDSSQLGKIPTQLWCIVLNKKPVTMKGKFSATGILGKLKNSDFEARELVLRTPHRTCGDVNKFQLPVVGQTSVCVLNLLSFPVLLEDRTQAVVGSPNMTHKQMSTQRTELKPDESFKTRHTTRIVCEFPPNPERAKLNLRTKAFYICELICLHGVFFQSRAERRRNGTQPSCVLDLIFSFRKHWTLGSNQSRDCSLRRVDHIHKMSQQLSEKDEVAHAYDHRINPTQSFSMIYRMPASLSKVVPQNATAAAKAIAIRLRRPTLIQKSPLSSLALPWPIIPHFAPFCVVQPMDRSFEINNNKNKMLGSG</sequence>
<reference evidence="1" key="1">
    <citation type="journal article" date="2011" name="Genome Biol.">
        <title>The draft genome of the carcinogenic human liver fluke Clonorchis sinensis.</title>
        <authorList>
            <person name="Wang X."/>
            <person name="Chen W."/>
            <person name="Huang Y."/>
            <person name="Sun J."/>
            <person name="Men J."/>
            <person name="Liu H."/>
            <person name="Luo F."/>
            <person name="Guo L."/>
            <person name="Lv X."/>
            <person name="Deng C."/>
            <person name="Zhou C."/>
            <person name="Fan Y."/>
            <person name="Li X."/>
            <person name="Huang L."/>
            <person name="Hu Y."/>
            <person name="Liang C."/>
            <person name="Hu X."/>
            <person name="Xu J."/>
            <person name="Yu X."/>
        </authorList>
    </citation>
    <scope>NUCLEOTIDE SEQUENCE [LARGE SCALE GENOMIC DNA]</scope>
    <source>
        <strain evidence="1">Henan</strain>
    </source>
</reference>
<evidence type="ECO:0000313" key="2">
    <source>
        <dbReference type="Proteomes" id="UP000008909"/>
    </source>
</evidence>
<organism evidence="1 2">
    <name type="scientific">Clonorchis sinensis</name>
    <name type="common">Chinese liver fluke</name>
    <dbReference type="NCBI Taxonomy" id="79923"/>
    <lineage>
        <taxon>Eukaryota</taxon>
        <taxon>Metazoa</taxon>
        <taxon>Spiralia</taxon>
        <taxon>Lophotrochozoa</taxon>
        <taxon>Platyhelminthes</taxon>
        <taxon>Trematoda</taxon>
        <taxon>Digenea</taxon>
        <taxon>Opisthorchiida</taxon>
        <taxon>Opisthorchiata</taxon>
        <taxon>Opisthorchiidae</taxon>
        <taxon>Clonorchis</taxon>
    </lineage>
</organism>
<dbReference type="AlphaFoldDB" id="G7YTS9"/>
<name>G7YTS9_CLOSI</name>
<feature type="non-terminal residue" evidence="1">
    <location>
        <position position="974"/>
    </location>
</feature>
<gene>
    <name evidence="1" type="ORF">CLF_110703</name>
</gene>
<keyword evidence="2" id="KW-1185">Reference proteome</keyword>
<proteinExistence type="predicted"/>
<protein>
    <submittedName>
        <fullName evidence="1">Uncharacterized protein</fullName>
    </submittedName>
</protein>
<dbReference type="EMBL" id="DF144231">
    <property type="protein sequence ID" value="GAA56359.1"/>
    <property type="molecule type" value="Genomic_DNA"/>
</dbReference>
<accession>G7YTS9</accession>
<evidence type="ECO:0000313" key="1">
    <source>
        <dbReference type="EMBL" id="GAA56359.1"/>
    </source>
</evidence>